<dbReference type="SUPFAM" id="SSF49265">
    <property type="entry name" value="Fibronectin type III"/>
    <property type="match status" value="1"/>
</dbReference>
<dbReference type="InterPro" id="IPR013783">
    <property type="entry name" value="Ig-like_fold"/>
</dbReference>
<dbReference type="InterPro" id="IPR050991">
    <property type="entry name" value="ECM_Regulatory_Proteins"/>
</dbReference>
<name>A0A7T8KKW9_CALRO</name>
<accession>A0A7T8KKW9</accession>
<evidence type="ECO:0000256" key="2">
    <source>
        <dbReference type="SAM" id="MobiDB-lite"/>
    </source>
</evidence>
<dbReference type="PANTHER" id="PTHR46708">
    <property type="entry name" value="TENASCIN"/>
    <property type="match status" value="1"/>
</dbReference>
<feature type="non-terminal residue" evidence="4">
    <location>
        <position position="1"/>
    </location>
</feature>
<dbReference type="PROSITE" id="PS50853">
    <property type="entry name" value="FN3"/>
    <property type="match status" value="1"/>
</dbReference>
<dbReference type="OrthoDB" id="5985519at2759"/>
<sequence>LQVSGPEEEAIFQIPYKLGPADAESIKESDFVPDMPTDVLAEEGANSVSLSWKNSDCAEAYEINYIESGASTGHVTLALQDGSTEINLSDMKPCTSYDISLYAILGDKYSEEKSYKIATKPRLDALSDLEPTIQTTMDALSLRWAAWENVSCIKEYDVKVCAVATSECRETERVSKQAELPDVTYEASELTPCTEYTVEIQPLFPDTEVEPKVFAFKTSSPSADTQSISAITAEPVSSGRMRVDTEFMPTAPPAKKAGSLPRNRRDLSRDRQHHTLHNLQLCVSAVLDEEESPKTISEEVTSDLDEEHAFEAPELQVINGDQ</sequence>
<dbReference type="CDD" id="cd00063">
    <property type="entry name" value="FN3"/>
    <property type="match status" value="1"/>
</dbReference>
<reference evidence="5" key="1">
    <citation type="submission" date="2021-01" db="EMBL/GenBank/DDBJ databases">
        <title>Caligus Genome Assembly.</title>
        <authorList>
            <person name="Gallardo-Escarate C."/>
        </authorList>
    </citation>
    <scope>NUCLEOTIDE SEQUENCE [LARGE SCALE GENOMIC DNA]</scope>
</reference>
<dbReference type="PANTHER" id="PTHR46708:SF2">
    <property type="entry name" value="FIBRONECTIN TYPE-III DOMAIN-CONTAINING PROTEIN"/>
    <property type="match status" value="1"/>
</dbReference>
<gene>
    <name evidence="4" type="ORF">FKW44_002949</name>
</gene>
<dbReference type="AlphaFoldDB" id="A0A7T8KKW9"/>
<evidence type="ECO:0000259" key="3">
    <source>
        <dbReference type="PROSITE" id="PS50853"/>
    </source>
</evidence>
<keyword evidence="1" id="KW-0677">Repeat</keyword>
<keyword evidence="5" id="KW-1185">Reference proteome</keyword>
<dbReference type="InterPro" id="IPR003961">
    <property type="entry name" value="FN3_dom"/>
</dbReference>
<feature type="region of interest" description="Disordered" evidence="2">
    <location>
        <begin position="248"/>
        <end position="273"/>
    </location>
</feature>
<organism evidence="4 5">
    <name type="scientific">Caligus rogercresseyi</name>
    <name type="common">Sea louse</name>
    <dbReference type="NCBI Taxonomy" id="217165"/>
    <lineage>
        <taxon>Eukaryota</taxon>
        <taxon>Metazoa</taxon>
        <taxon>Ecdysozoa</taxon>
        <taxon>Arthropoda</taxon>
        <taxon>Crustacea</taxon>
        <taxon>Multicrustacea</taxon>
        <taxon>Hexanauplia</taxon>
        <taxon>Copepoda</taxon>
        <taxon>Siphonostomatoida</taxon>
        <taxon>Caligidae</taxon>
        <taxon>Caligus</taxon>
    </lineage>
</organism>
<dbReference type="Gene3D" id="2.60.40.10">
    <property type="entry name" value="Immunoglobulins"/>
    <property type="match status" value="1"/>
</dbReference>
<evidence type="ECO:0000256" key="1">
    <source>
        <dbReference type="ARBA" id="ARBA00022737"/>
    </source>
</evidence>
<evidence type="ECO:0000313" key="5">
    <source>
        <dbReference type="Proteomes" id="UP000595437"/>
    </source>
</evidence>
<dbReference type="InterPro" id="IPR036116">
    <property type="entry name" value="FN3_sf"/>
</dbReference>
<dbReference type="Proteomes" id="UP000595437">
    <property type="component" value="Chromosome 2"/>
</dbReference>
<feature type="non-terminal residue" evidence="4">
    <location>
        <position position="322"/>
    </location>
</feature>
<dbReference type="Pfam" id="PF00041">
    <property type="entry name" value="fn3"/>
    <property type="match status" value="1"/>
</dbReference>
<feature type="region of interest" description="Disordered" evidence="2">
    <location>
        <begin position="300"/>
        <end position="322"/>
    </location>
</feature>
<protein>
    <submittedName>
        <fullName evidence="4">Fibronectinlike</fullName>
    </submittedName>
</protein>
<dbReference type="EMBL" id="CP045891">
    <property type="protein sequence ID" value="QQP57826.1"/>
    <property type="molecule type" value="Genomic_DNA"/>
</dbReference>
<evidence type="ECO:0000313" key="4">
    <source>
        <dbReference type="EMBL" id="QQP57826.1"/>
    </source>
</evidence>
<proteinExistence type="predicted"/>
<feature type="domain" description="Fibronectin type-III" evidence="3">
    <location>
        <begin position="32"/>
        <end position="122"/>
    </location>
</feature>
<dbReference type="SMART" id="SM00060">
    <property type="entry name" value="FN3"/>
    <property type="match status" value="2"/>
</dbReference>